<dbReference type="Gene3D" id="3.40.50.12780">
    <property type="entry name" value="N-terminal domain of ligase-like"/>
    <property type="match status" value="1"/>
</dbReference>
<reference evidence="2 3" key="1">
    <citation type="submission" date="2020-02" db="EMBL/GenBank/DDBJ databases">
        <title>complete genome sequence of Rhodobacteraceae bacterium.</title>
        <authorList>
            <person name="Park J."/>
            <person name="Kim Y.-S."/>
            <person name="Kim K.-H."/>
        </authorList>
    </citation>
    <scope>NUCLEOTIDE SEQUENCE [LARGE SCALE GENOMIC DNA]</scope>
    <source>
        <strain evidence="2 3">RR4-56</strain>
    </source>
</reference>
<gene>
    <name evidence="2" type="ORF">G5B40_15510</name>
</gene>
<evidence type="ECO:0000259" key="1">
    <source>
        <dbReference type="Pfam" id="PF00501"/>
    </source>
</evidence>
<protein>
    <submittedName>
        <fullName evidence="2">Phenylacetate--CoA ligase</fullName>
    </submittedName>
</protein>
<dbReference type="PANTHER" id="PTHR43845">
    <property type="entry name" value="BLR5969 PROTEIN"/>
    <property type="match status" value="1"/>
</dbReference>
<keyword evidence="3" id="KW-1185">Reference proteome</keyword>
<dbReference type="Pfam" id="PF00501">
    <property type="entry name" value="AMP-binding"/>
    <property type="match status" value="1"/>
</dbReference>
<dbReference type="GO" id="GO:0016874">
    <property type="term" value="F:ligase activity"/>
    <property type="evidence" value="ECO:0007669"/>
    <property type="project" value="UniProtKB-KW"/>
</dbReference>
<name>A0A7L5BXR4_9RHOB</name>
<dbReference type="Proteomes" id="UP000503336">
    <property type="component" value="Chromosome"/>
</dbReference>
<proteinExistence type="predicted"/>
<dbReference type="EMBL" id="CP049056">
    <property type="protein sequence ID" value="QIE56715.1"/>
    <property type="molecule type" value="Genomic_DNA"/>
</dbReference>
<dbReference type="InterPro" id="IPR045851">
    <property type="entry name" value="AMP-bd_C_sf"/>
</dbReference>
<organism evidence="2 3">
    <name type="scientific">Pikeienuella piscinae</name>
    <dbReference type="NCBI Taxonomy" id="2748098"/>
    <lineage>
        <taxon>Bacteria</taxon>
        <taxon>Pseudomonadati</taxon>
        <taxon>Pseudomonadota</taxon>
        <taxon>Alphaproteobacteria</taxon>
        <taxon>Rhodobacterales</taxon>
        <taxon>Paracoccaceae</taxon>
        <taxon>Pikeienuella</taxon>
    </lineage>
</organism>
<feature type="domain" description="AMP-dependent synthetase/ligase" evidence="1">
    <location>
        <begin position="86"/>
        <end position="306"/>
    </location>
</feature>
<evidence type="ECO:0000313" key="2">
    <source>
        <dbReference type="EMBL" id="QIE56715.1"/>
    </source>
</evidence>
<dbReference type="AlphaFoldDB" id="A0A7L5BXR4"/>
<sequence>MTVHQSRILAEFEAMTRREIEALQLAKLKRLLERVHAGNGFHRARLDAAGIRPDGIGSLAEFSARTPTMSKADCLADQEAHPPFGARVGQPREDVALMNLTGGTSGQGQEIYGRTSRDIAMQGHLHYLPWALAGLRRGDVALNCVPAGGLTTGGWGPTEGFRVAGATSYPVGGVMTTDAKIDLMRRFGEFHFIYASTSYLNTLTEACRRRGVDPRKEFPMLRTLYTAAESYPIEWALRIQAFWGARLHEGYGSTQAAGFSAGSCEGAIEGDERGVMYAFEWHNIFEILDPETMDPVGPGEEGEIVLTNLDVVGSPVIRFRTGDKARYVPPGARSKRAWTGIEAGTLGRIDDMMKIRGNNMWPSAVDSVIFRDERISEYAGRVYTSNEGKTCVELRLALRGEGLELNAAERAALLAKLAGEVKQKTNINMDLVVVDRSALPTYDYKSRRWKDERAEGYRTGAATQ</sequence>
<dbReference type="InterPro" id="IPR000873">
    <property type="entry name" value="AMP-dep_synth/lig_dom"/>
</dbReference>
<accession>A0A7L5BXR4</accession>
<keyword evidence="2" id="KW-0436">Ligase</keyword>
<dbReference type="InterPro" id="IPR042099">
    <property type="entry name" value="ANL_N_sf"/>
</dbReference>
<dbReference type="KEGG" id="hdh:G5B40_15510"/>
<dbReference type="PANTHER" id="PTHR43845:SF1">
    <property type="entry name" value="BLR5969 PROTEIN"/>
    <property type="match status" value="1"/>
</dbReference>
<dbReference type="RefSeq" id="WP_165100360.1">
    <property type="nucleotide sequence ID" value="NZ_CP049056.1"/>
</dbReference>
<dbReference type="Gene3D" id="3.30.300.30">
    <property type="match status" value="1"/>
</dbReference>
<evidence type="ECO:0000313" key="3">
    <source>
        <dbReference type="Proteomes" id="UP000503336"/>
    </source>
</evidence>
<dbReference type="SUPFAM" id="SSF56801">
    <property type="entry name" value="Acetyl-CoA synthetase-like"/>
    <property type="match status" value="1"/>
</dbReference>